<dbReference type="Proteomes" id="UP000579812">
    <property type="component" value="Unassembled WGS sequence"/>
</dbReference>
<dbReference type="InterPro" id="IPR057365">
    <property type="entry name" value="URGCP"/>
</dbReference>
<evidence type="ECO:0000256" key="6">
    <source>
        <dbReference type="ARBA" id="ARBA00022741"/>
    </source>
</evidence>
<reference evidence="16 17" key="1">
    <citation type="submission" date="2020-04" db="EMBL/GenBank/DDBJ databases">
        <title>Chromosome-level genome assembly of a cyprinid fish Onychostoma macrolepis by integration of Nanopore Sequencing, Bionano and Hi-C technology.</title>
        <authorList>
            <person name="Wang D."/>
        </authorList>
    </citation>
    <scope>NUCLEOTIDE SEQUENCE [LARGE SCALE GENOMIC DNA]</scope>
    <source>
        <strain evidence="16">SWU-2019</strain>
        <tissue evidence="16">Muscle</tissue>
    </source>
</reference>
<feature type="domain" description="B box-type" evidence="14">
    <location>
        <begin position="83"/>
        <end position="124"/>
    </location>
</feature>
<evidence type="ECO:0000256" key="4">
    <source>
        <dbReference type="ARBA" id="ARBA00022490"/>
    </source>
</evidence>
<evidence type="ECO:0000313" key="16">
    <source>
        <dbReference type="EMBL" id="KAF4116703.1"/>
    </source>
</evidence>
<dbReference type="PANTHER" id="PTHR22796:SF6">
    <property type="entry name" value="INTERFERON-INDUCED VERY LARGE GTPASE 1-RELATED"/>
    <property type="match status" value="1"/>
</dbReference>
<dbReference type="InterPro" id="IPR001841">
    <property type="entry name" value="Znf_RING"/>
</dbReference>
<dbReference type="InterPro" id="IPR030383">
    <property type="entry name" value="G_VLIG_dom"/>
</dbReference>
<dbReference type="GO" id="GO:0005525">
    <property type="term" value="F:GTP binding"/>
    <property type="evidence" value="ECO:0007669"/>
    <property type="project" value="UniProtKB-KW"/>
</dbReference>
<keyword evidence="9" id="KW-0342">GTP-binding</keyword>
<dbReference type="GO" id="GO:0008270">
    <property type="term" value="F:zinc ion binding"/>
    <property type="evidence" value="ECO:0007669"/>
    <property type="project" value="UniProtKB-KW"/>
</dbReference>
<name>A0A7J6DBL9_9TELE</name>
<dbReference type="GO" id="GO:0016567">
    <property type="term" value="P:protein ubiquitination"/>
    <property type="evidence" value="ECO:0007669"/>
    <property type="project" value="InterPro"/>
</dbReference>
<dbReference type="PROSITE" id="PS50089">
    <property type="entry name" value="ZF_RING_2"/>
    <property type="match status" value="1"/>
</dbReference>
<dbReference type="InterPro" id="IPR027417">
    <property type="entry name" value="P-loop_NTPase"/>
</dbReference>
<dbReference type="SUPFAM" id="SSF57845">
    <property type="entry name" value="B-box zinc-binding domain"/>
    <property type="match status" value="1"/>
</dbReference>
<dbReference type="SMART" id="SM00184">
    <property type="entry name" value="RING"/>
    <property type="match status" value="1"/>
</dbReference>
<dbReference type="PANTHER" id="PTHR22796">
    <property type="entry name" value="URG4-RELATED"/>
    <property type="match status" value="1"/>
</dbReference>
<dbReference type="Pfam" id="PF25683">
    <property type="entry name" value="URGCP_GTPase"/>
    <property type="match status" value="1"/>
</dbReference>
<dbReference type="InterPro" id="IPR058030">
    <property type="entry name" value="TRIM8/14/16/25/29/45/65_CC"/>
</dbReference>
<dbReference type="Pfam" id="PF13445">
    <property type="entry name" value="zf-RING_UBOX"/>
    <property type="match status" value="1"/>
</dbReference>
<comment type="similarity">
    <text evidence="3">Belongs to the TRAFAC class dynamin-like GTPase superfamily. Very large inducible GTPase (VLIG) family.</text>
</comment>
<feature type="domain" description="VLIG-type G" evidence="15">
    <location>
        <begin position="965"/>
        <end position="1203"/>
    </location>
</feature>
<dbReference type="PROSITE" id="PS50119">
    <property type="entry name" value="ZF_BBOX"/>
    <property type="match status" value="1"/>
</dbReference>
<dbReference type="Pfam" id="PF00643">
    <property type="entry name" value="zf-B_box"/>
    <property type="match status" value="1"/>
</dbReference>
<evidence type="ECO:0000256" key="12">
    <source>
        <dbReference type="SAM" id="Coils"/>
    </source>
</evidence>
<dbReference type="Gene3D" id="3.30.40.10">
    <property type="entry name" value="Zinc/RING finger domain, C3HC4 (zinc finger)"/>
    <property type="match status" value="1"/>
</dbReference>
<evidence type="ECO:0000256" key="5">
    <source>
        <dbReference type="ARBA" id="ARBA00022723"/>
    </source>
</evidence>
<dbReference type="InterPro" id="IPR003613">
    <property type="entry name" value="Ubox_domain"/>
</dbReference>
<gene>
    <name evidence="16" type="ORF">G5714_004192</name>
</gene>
<keyword evidence="5" id="KW-0479">Metal-binding</keyword>
<evidence type="ECO:0000256" key="11">
    <source>
        <dbReference type="PROSITE-ProRule" id="PRU00024"/>
    </source>
</evidence>
<keyword evidence="8" id="KW-0862">Zinc</keyword>
<dbReference type="InterPro" id="IPR013083">
    <property type="entry name" value="Znf_RING/FYVE/PHD"/>
</dbReference>
<protein>
    <submittedName>
        <fullName evidence="16">Uncharacterized protein</fullName>
    </submittedName>
</protein>
<keyword evidence="7 11" id="KW-0863">Zinc-finger</keyword>
<dbReference type="Pfam" id="PF25974">
    <property type="entry name" value="URGCP_9th"/>
    <property type="match status" value="1"/>
</dbReference>
<dbReference type="SUPFAM" id="SSF57850">
    <property type="entry name" value="RING/U-box"/>
    <property type="match status" value="1"/>
</dbReference>
<dbReference type="GO" id="GO:0005634">
    <property type="term" value="C:nucleus"/>
    <property type="evidence" value="ECO:0007669"/>
    <property type="project" value="UniProtKB-SubCell"/>
</dbReference>
<dbReference type="SUPFAM" id="SSF52540">
    <property type="entry name" value="P-loop containing nucleoside triphosphate hydrolases"/>
    <property type="match status" value="1"/>
</dbReference>
<dbReference type="PROSITE" id="PS00518">
    <property type="entry name" value="ZF_RING_1"/>
    <property type="match status" value="1"/>
</dbReference>
<evidence type="ECO:0000256" key="7">
    <source>
        <dbReference type="ARBA" id="ARBA00022771"/>
    </source>
</evidence>
<evidence type="ECO:0000259" key="14">
    <source>
        <dbReference type="PROSITE" id="PS50119"/>
    </source>
</evidence>
<dbReference type="SMART" id="SM00336">
    <property type="entry name" value="BBOX"/>
    <property type="match status" value="1"/>
</dbReference>
<dbReference type="InterPro" id="IPR000315">
    <property type="entry name" value="Znf_B-box"/>
</dbReference>
<keyword evidence="6" id="KW-0547">Nucleotide-binding</keyword>
<dbReference type="Gene3D" id="1.10.533.10">
    <property type="entry name" value="Death Domain, Fas"/>
    <property type="match status" value="1"/>
</dbReference>
<keyword evidence="4" id="KW-0963">Cytoplasm</keyword>
<dbReference type="EMBL" id="JAAMOB010000003">
    <property type="protein sequence ID" value="KAF4116703.1"/>
    <property type="molecule type" value="Genomic_DNA"/>
</dbReference>
<feature type="coiled-coil region" evidence="12">
    <location>
        <begin position="160"/>
        <end position="231"/>
    </location>
</feature>
<evidence type="ECO:0000256" key="3">
    <source>
        <dbReference type="ARBA" id="ARBA00006828"/>
    </source>
</evidence>
<dbReference type="GO" id="GO:0004842">
    <property type="term" value="F:ubiquitin-protein transferase activity"/>
    <property type="evidence" value="ECO:0007669"/>
    <property type="project" value="InterPro"/>
</dbReference>
<evidence type="ECO:0000313" key="17">
    <source>
        <dbReference type="Proteomes" id="UP000579812"/>
    </source>
</evidence>
<comment type="caution">
    <text evidence="16">The sequence shown here is derived from an EMBL/GenBank/DDBJ whole genome shotgun (WGS) entry which is preliminary data.</text>
</comment>
<sequence>MASLSVDDFSCPVCHEIFKNPVLLSCSHSFCKECLQKFWRSKKTQECPVCSRRSSKSEPPPNLALKNLCESFLKERNERRSSGSEEICSLHSEKLKLFCLEDKQPVCVVCRDSKQHDNHKFRPISEVVSSYKEELNTALKSLQEKLQHNGKMKGEFKKTAEHIKSQAEHTERQIKQQFEKLHQFLRDEEEATITALREEEEQKKQMMKEKLEEMNRHISALSHTIKDMEEMMKASDVCFLKEFPVSMERVQISSQPDPQTPSGALIHVPRYLGNLPFRVWKKMQDIVQNTTDVEKAEDATATVDLVVARRGPEGAVKITLDILRMMQENNLAKQLEDRHKGVEDSKKGLKEERNMREYDYSLQEKNKGTVRAGVQLHQQLQQKKTERGKKEHLFHRLHLDIRHQLRAADVLQKTKHSLQSHESCAEDELIQTFLQKLLMMDYRARYIKTNQTINTVHSMDVQMAVFHCADGVLKQLMVTKLSQCQFALPLLVPHPFTQQIEFPLWTFRQIHKSWKIRKRNNQIIRQTQPIYRAQTPMVFFFRFSSVSSSKSQLMNRLINEKHNTFFHRHCPGSSRTRVLMDGVVEIAWFCPSVKNTDKFSECVAFCNLHGDAGDHEKQLQILTEMSSVNVVFLPQLDKNDRNMIKLQEYYECSKPLICLHTEDVLALTETQTGQFKIGLKDRNQSDVSEELRTAITYCHSQSSSTFRLEDVSKHSKIRVDEEGDEDCWRGRAAAQQMINLLKKKGLMKVKDSFLPHQEKLWHQWSQKNKELHQPRGDETEMDIRRKQTEMKKIRQQQHESDISEFMKLFIKEINSNTGYKMFFFQWLRILLDEHTSADLSALRLKYDEQWSALLKLRQNYRYEYNIDKNIFWAEQTELERISEDLQAAAFGVEHIMREIGQIYESCLTLKKNKKDLQVDFSSLPSLAAEMMISGFPLELMDGDAAHVPVIWISAVLDQLFQKLGDQRVFVLSVLGLRGSGKSTVLNTMFGLQFAVSAGRTTRGAFMQLIRVSDEMRTQMIFDYILVVNTEGLHAPELAGRSTRHHDNELATFVVGLGSLTLINIFGENLCKMQDILQIVVQFFMRMKKVSLNPSCVFVHQNISDVTAGERNMEGKRRLQETLDEMTKLTAKEEFYDAEYFSDVIRCDVQKYIPQLWEGNPPMAPPNPEYCENIQELKETIITHASKSDGMRMIDLKDCIKYLWEALLNEQFVFSFRKCRSSREISAYKLETECSECSWSFHRAMMKTENKLHNQIENEAIHEVEETDLHRELKKTSEEVETSMSEYFEKDRDKDTLLSFSKGASNLIKELQENTVREKRKEIT</sequence>
<feature type="coiled-coil region" evidence="12">
    <location>
        <begin position="325"/>
        <end position="352"/>
    </location>
</feature>
<evidence type="ECO:0000256" key="8">
    <source>
        <dbReference type="ARBA" id="ARBA00022833"/>
    </source>
</evidence>
<dbReference type="Pfam" id="PF25496">
    <property type="entry name" value="URGCP"/>
    <property type="match status" value="1"/>
</dbReference>
<keyword evidence="12" id="KW-0175">Coiled coil</keyword>
<dbReference type="InterPro" id="IPR011029">
    <property type="entry name" value="DEATH-like_dom_sf"/>
</dbReference>
<dbReference type="Gene3D" id="3.40.50.300">
    <property type="entry name" value="P-loop containing nucleotide triphosphate hydrolases"/>
    <property type="match status" value="1"/>
</dbReference>
<keyword evidence="10" id="KW-0539">Nucleus</keyword>
<organism evidence="16 17">
    <name type="scientific">Onychostoma macrolepis</name>
    <dbReference type="NCBI Taxonomy" id="369639"/>
    <lineage>
        <taxon>Eukaryota</taxon>
        <taxon>Metazoa</taxon>
        <taxon>Chordata</taxon>
        <taxon>Craniata</taxon>
        <taxon>Vertebrata</taxon>
        <taxon>Euteleostomi</taxon>
        <taxon>Actinopterygii</taxon>
        <taxon>Neopterygii</taxon>
        <taxon>Teleostei</taxon>
        <taxon>Ostariophysi</taxon>
        <taxon>Cypriniformes</taxon>
        <taxon>Cyprinidae</taxon>
        <taxon>Acrossocheilinae</taxon>
        <taxon>Onychostoma</taxon>
    </lineage>
</organism>
<comment type="subcellular location">
    <subcellularLocation>
        <location evidence="2">Cytoplasm</location>
    </subcellularLocation>
    <subcellularLocation>
        <location evidence="1">Nucleus</location>
    </subcellularLocation>
</comment>
<evidence type="ECO:0000259" key="13">
    <source>
        <dbReference type="PROSITE" id="PS50089"/>
    </source>
</evidence>
<accession>A0A7J6DBL9</accession>
<keyword evidence="17" id="KW-1185">Reference proteome</keyword>
<dbReference type="InterPro" id="IPR017907">
    <property type="entry name" value="Znf_RING_CS"/>
</dbReference>
<feature type="domain" description="RING-type" evidence="13">
    <location>
        <begin position="11"/>
        <end position="51"/>
    </location>
</feature>
<evidence type="ECO:0000256" key="2">
    <source>
        <dbReference type="ARBA" id="ARBA00004496"/>
    </source>
</evidence>
<evidence type="ECO:0000256" key="1">
    <source>
        <dbReference type="ARBA" id="ARBA00004123"/>
    </source>
</evidence>
<evidence type="ECO:0000259" key="15">
    <source>
        <dbReference type="PROSITE" id="PS51717"/>
    </source>
</evidence>
<dbReference type="Pfam" id="PF25600">
    <property type="entry name" value="TRIM_CC"/>
    <property type="match status" value="1"/>
</dbReference>
<evidence type="ECO:0000256" key="9">
    <source>
        <dbReference type="ARBA" id="ARBA00023134"/>
    </source>
</evidence>
<dbReference type="GO" id="GO:0005737">
    <property type="term" value="C:cytoplasm"/>
    <property type="evidence" value="ECO:0007669"/>
    <property type="project" value="UniProtKB-SubCell"/>
</dbReference>
<dbReference type="InterPro" id="IPR058641">
    <property type="entry name" value="GVIN1_dom"/>
</dbReference>
<dbReference type="PROSITE" id="PS51717">
    <property type="entry name" value="G_VLIG"/>
    <property type="match status" value="1"/>
</dbReference>
<proteinExistence type="inferred from homology"/>
<evidence type="ECO:0000256" key="10">
    <source>
        <dbReference type="ARBA" id="ARBA00023242"/>
    </source>
</evidence>
<dbReference type="Gene3D" id="3.30.160.60">
    <property type="entry name" value="Classic Zinc Finger"/>
    <property type="match status" value="1"/>
</dbReference>
<dbReference type="SMART" id="SM00504">
    <property type="entry name" value="Ubox"/>
    <property type="match status" value="1"/>
</dbReference>
<dbReference type="InterPro" id="IPR027370">
    <property type="entry name" value="Znf-RING_euk"/>
</dbReference>